<dbReference type="InterPro" id="IPR004942">
    <property type="entry name" value="Roadblock/LAMTOR2_dom"/>
</dbReference>
<name>X1IZY4_9ZZZZ</name>
<dbReference type="SMART" id="SM00960">
    <property type="entry name" value="Robl_LC7"/>
    <property type="match status" value="1"/>
</dbReference>
<dbReference type="GO" id="GO:0060090">
    <property type="term" value="F:molecular adaptor activity"/>
    <property type="evidence" value="ECO:0007669"/>
    <property type="project" value="InterPro"/>
</dbReference>
<sequence length="158" mass="16995">AFDNVLSKIIKAEAGIRKVILVDRTGLTIAHVSKFSYFPIDVDGVGAIASAVFVASEEQGVNLDLGDLDIVSSEFSKGKIFAASCGKGILCVITDNDVNIGLVRLVLKREASEIEKLLNEFLSEKIQFPTSAAEEAASAADESMEDNLEEALKELEKF</sequence>
<dbReference type="Pfam" id="PF03259">
    <property type="entry name" value="Robl_LC7"/>
    <property type="match status" value="1"/>
</dbReference>
<dbReference type="Gene3D" id="3.30.450.30">
    <property type="entry name" value="Dynein light chain 2a, cytoplasmic"/>
    <property type="match status" value="1"/>
</dbReference>
<dbReference type="GO" id="GO:0005085">
    <property type="term" value="F:guanyl-nucleotide exchange factor activity"/>
    <property type="evidence" value="ECO:0007669"/>
    <property type="project" value="InterPro"/>
</dbReference>
<proteinExistence type="predicted"/>
<dbReference type="PANTHER" id="PTHR13323">
    <property type="entry name" value="LATE ENDOSOMAL/LYSOSOMAL MP1 INTERACTING PROTEIN"/>
    <property type="match status" value="1"/>
</dbReference>
<dbReference type="SUPFAM" id="SSF103196">
    <property type="entry name" value="Roadblock/LC7 domain"/>
    <property type="match status" value="1"/>
</dbReference>
<feature type="non-terminal residue" evidence="2">
    <location>
        <position position="1"/>
    </location>
</feature>
<evidence type="ECO:0000313" key="2">
    <source>
        <dbReference type="EMBL" id="GAH63108.1"/>
    </source>
</evidence>
<organism evidence="2">
    <name type="scientific">marine sediment metagenome</name>
    <dbReference type="NCBI Taxonomy" id="412755"/>
    <lineage>
        <taxon>unclassified sequences</taxon>
        <taxon>metagenomes</taxon>
        <taxon>ecological metagenomes</taxon>
    </lineage>
</organism>
<dbReference type="AlphaFoldDB" id="X1IZY4"/>
<protein>
    <recommendedName>
        <fullName evidence="1">Roadblock/LAMTOR2 domain-containing protein</fullName>
    </recommendedName>
</protein>
<accession>X1IZY4</accession>
<feature type="domain" description="Roadblock/LAMTOR2" evidence="1">
    <location>
        <begin position="2"/>
        <end position="94"/>
    </location>
</feature>
<gene>
    <name evidence="2" type="ORF">S03H2_50118</name>
</gene>
<reference evidence="2" key="1">
    <citation type="journal article" date="2014" name="Front. Microbiol.">
        <title>High frequency of phylogenetically diverse reductive dehalogenase-homologous genes in deep subseafloor sedimentary metagenomes.</title>
        <authorList>
            <person name="Kawai M."/>
            <person name="Futagami T."/>
            <person name="Toyoda A."/>
            <person name="Takaki Y."/>
            <person name="Nishi S."/>
            <person name="Hori S."/>
            <person name="Arai W."/>
            <person name="Tsubouchi T."/>
            <person name="Morono Y."/>
            <person name="Uchiyama I."/>
            <person name="Ito T."/>
            <person name="Fujiyama A."/>
            <person name="Inagaki F."/>
            <person name="Takami H."/>
        </authorList>
    </citation>
    <scope>NUCLEOTIDE SEQUENCE</scope>
    <source>
        <strain evidence="2">Expedition CK06-06</strain>
    </source>
</reference>
<dbReference type="GO" id="GO:0032008">
    <property type="term" value="P:positive regulation of TOR signaling"/>
    <property type="evidence" value="ECO:0007669"/>
    <property type="project" value="InterPro"/>
</dbReference>
<comment type="caution">
    <text evidence="2">The sequence shown here is derived from an EMBL/GenBank/DDBJ whole genome shotgun (WGS) entry which is preliminary data.</text>
</comment>
<evidence type="ECO:0000259" key="1">
    <source>
        <dbReference type="SMART" id="SM00960"/>
    </source>
</evidence>
<dbReference type="EMBL" id="BARU01031709">
    <property type="protein sequence ID" value="GAH63108.1"/>
    <property type="molecule type" value="Genomic_DNA"/>
</dbReference>
<dbReference type="InterPro" id="IPR037587">
    <property type="entry name" value="LAMTOR2-like"/>
</dbReference>